<proteinExistence type="inferred from homology"/>
<evidence type="ECO:0000256" key="1">
    <source>
        <dbReference type="ARBA" id="ARBA00009437"/>
    </source>
</evidence>
<dbReference type="EMBL" id="BJYG01000044">
    <property type="protein sequence ID" value="GEN64511.1"/>
    <property type="molecule type" value="Genomic_DNA"/>
</dbReference>
<gene>
    <name evidence="3" type="ORF">AOE01nite_27350</name>
</gene>
<dbReference type="PANTHER" id="PTHR30537:SF31">
    <property type="entry name" value="TRANSCRIPTIONAL REGULATOR, LYSR FAMILY"/>
    <property type="match status" value="1"/>
</dbReference>
<protein>
    <recommendedName>
        <fullName evidence="2">LysR substrate-binding domain-containing protein</fullName>
    </recommendedName>
</protein>
<dbReference type="Proteomes" id="UP000321746">
    <property type="component" value="Unassembled WGS sequence"/>
</dbReference>
<evidence type="ECO:0000313" key="4">
    <source>
        <dbReference type="Proteomes" id="UP000321746"/>
    </source>
</evidence>
<dbReference type="InterPro" id="IPR058163">
    <property type="entry name" value="LysR-type_TF_proteobact-type"/>
</dbReference>
<comment type="similarity">
    <text evidence="1">Belongs to the LysR transcriptional regulatory family.</text>
</comment>
<sequence>MAAKAYAEPNGMVRVSCPQGLIQRLISEILPDFMTAYPKVRVQLKVINRPADLVDDGIDIALRARSGIDPNSSLIVRPLGYSRLVLAMSPALRSSGYEMLSLDRIAEVPTLSMAETNDEDIWHLTGPGNEVYMIHHRPRLLCSNFDMLHAAALEGVGIALLPYHIARASFKSGELIHVLPDWGSPFGVVQAVFSTKKGLLPAIRALIEYLAIAVPRILSSAP</sequence>
<keyword evidence="4" id="KW-1185">Reference proteome</keyword>
<dbReference type="SUPFAM" id="SSF53850">
    <property type="entry name" value="Periplasmic binding protein-like II"/>
    <property type="match status" value="1"/>
</dbReference>
<evidence type="ECO:0000313" key="3">
    <source>
        <dbReference type="EMBL" id="GEN64511.1"/>
    </source>
</evidence>
<organism evidence="3 4">
    <name type="scientific">Acetobacter oeni</name>
    <dbReference type="NCBI Taxonomy" id="304077"/>
    <lineage>
        <taxon>Bacteria</taxon>
        <taxon>Pseudomonadati</taxon>
        <taxon>Pseudomonadota</taxon>
        <taxon>Alphaproteobacteria</taxon>
        <taxon>Acetobacterales</taxon>
        <taxon>Acetobacteraceae</taxon>
        <taxon>Acetobacter</taxon>
    </lineage>
</organism>
<dbReference type="InterPro" id="IPR005119">
    <property type="entry name" value="LysR_subst-bd"/>
</dbReference>
<dbReference type="GO" id="GO:0043565">
    <property type="term" value="F:sequence-specific DNA binding"/>
    <property type="evidence" value="ECO:0007669"/>
    <property type="project" value="TreeGrafter"/>
</dbReference>
<dbReference type="AlphaFoldDB" id="A0A511XNI2"/>
<accession>A0A511XNI2</accession>
<dbReference type="GO" id="GO:0003700">
    <property type="term" value="F:DNA-binding transcription factor activity"/>
    <property type="evidence" value="ECO:0007669"/>
    <property type="project" value="TreeGrafter"/>
</dbReference>
<evidence type="ECO:0000259" key="2">
    <source>
        <dbReference type="Pfam" id="PF03466"/>
    </source>
</evidence>
<feature type="domain" description="LysR substrate-binding" evidence="2">
    <location>
        <begin position="8"/>
        <end position="211"/>
    </location>
</feature>
<comment type="caution">
    <text evidence="3">The sequence shown here is derived from an EMBL/GenBank/DDBJ whole genome shotgun (WGS) entry which is preliminary data.</text>
</comment>
<dbReference type="PANTHER" id="PTHR30537">
    <property type="entry name" value="HTH-TYPE TRANSCRIPTIONAL REGULATOR"/>
    <property type="match status" value="1"/>
</dbReference>
<dbReference type="Gene3D" id="3.40.190.290">
    <property type="match status" value="1"/>
</dbReference>
<name>A0A511XNI2_9PROT</name>
<reference evidence="3 4" key="1">
    <citation type="submission" date="2019-07" db="EMBL/GenBank/DDBJ databases">
        <title>Whole genome shotgun sequence of Acetobacter oeni NBRC 105207.</title>
        <authorList>
            <person name="Hosoyama A."/>
            <person name="Uohara A."/>
            <person name="Ohji S."/>
            <person name="Ichikawa N."/>
        </authorList>
    </citation>
    <scope>NUCLEOTIDE SEQUENCE [LARGE SCALE GENOMIC DNA]</scope>
    <source>
        <strain evidence="3 4">NBRC 105207</strain>
    </source>
</reference>
<dbReference type="Pfam" id="PF03466">
    <property type="entry name" value="LysR_substrate"/>
    <property type="match status" value="1"/>
</dbReference>
<dbReference type="GO" id="GO:0006351">
    <property type="term" value="P:DNA-templated transcription"/>
    <property type="evidence" value="ECO:0007669"/>
    <property type="project" value="TreeGrafter"/>
</dbReference>